<feature type="domain" description="Aldehyde dehydrogenase" evidence="2">
    <location>
        <begin position="4"/>
        <end position="368"/>
    </location>
</feature>
<dbReference type="Gene3D" id="3.40.605.10">
    <property type="entry name" value="Aldehyde Dehydrogenase, Chain A, domain 1"/>
    <property type="match status" value="2"/>
</dbReference>
<dbReference type="InterPro" id="IPR050740">
    <property type="entry name" value="Aldehyde_DH_Superfamily"/>
</dbReference>
<accession>A0ABW1VIX6</accession>
<evidence type="ECO:0000313" key="4">
    <source>
        <dbReference type="Proteomes" id="UP001596306"/>
    </source>
</evidence>
<dbReference type="Proteomes" id="UP001596306">
    <property type="component" value="Unassembled WGS sequence"/>
</dbReference>
<dbReference type="RefSeq" id="WP_386731872.1">
    <property type="nucleotide sequence ID" value="NZ_JBHSTP010000003.1"/>
</dbReference>
<name>A0ABW1VIX6_9MICO</name>
<keyword evidence="4" id="KW-1185">Reference proteome</keyword>
<evidence type="ECO:0000313" key="3">
    <source>
        <dbReference type="EMBL" id="MFC6356827.1"/>
    </source>
</evidence>
<dbReference type="EMBL" id="JBHSTP010000003">
    <property type="protein sequence ID" value="MFC6356827.1"/>
    <property type="molecule type" value="Genomic_DNA"/>
</dbReference>
<reference evidence="4" key="1">
    <citation type="journal article" date="2019" name="Int. J. Syst. Evol. Microbiol.">
        <title>The Global Catalogue of Microorganisms (GCM) 10K type strain sequencing project: providing services to taxonomists for standard genome sequencing and annotation.</title>
        <authorList>
            <consortium name="The Broad Institute Genomics Platform"/>
            <consortium name="The Broad Institute Genome Sequencing Center for Infectious Disease"/>
            <person name="Wu L."/>
            <person name="Ma J."/>
        </authorList>
    </citation>
    <scope>NUCLEOTIDE SEQUENCE [LARGE SCALE GENOMIC DNA]</scope>
    <source>
        <strain evidence="4">CCUG 43304</strain>
    </source>
</reference>
<dbReference type="InterPro" id="IPR044151">
    <property type="entry name" value="ALDH_KGSADH"/>
</dbReference>
<evidence type="ECO:0000256" key="1">
    <source>
        <dbReference type="ARBA" id="ARBA00023002"/>
    </source>
</evidence>
<gene>
    <name evidence="3" type="ORF">ACFQB0_11995</name>
</gene>
<dbReference type="InterPro" id="IPR016161">
    <property type="entry name" value="Ald_DH/histidinol_DH"/>
</dbReference>
<comment type="caution">
    <text evidence="3">The sequence shown here is derived from an EMBL/GenBank/DDBJ whole genome shotgun (WGS) entry which is preliminary data.</text>
</comment>
<dbReference type="InterPro" id="IPR015590">
    <property type="entry name" value="Aldehyde_DH_dom"/>
</dbReference>
<proteinExistence type="predicted"/>
<protein>
    <submittedName>
        <fullName evidence="3">Aldehyde dehydrogenase (NADP(+))</fullName>
    </submittedName>
</protein>
<dbReference type="PANTHER" id="PTHR43353">
    <property type="entry name" value="SUCCINATE-SEMIALDEHYDE DEHYDROGENASE, MITOCHONDRIAL"/>
    <property type="match status" value="1"/>
</dbReference>
<dbReference type="Pfam" id="PF00171">
    <property type="entry name" value="Aldedh"/>
    <property type="match status" value="1"/>
</dbReference>
<dbReference type="CDD" id="cd07129">
    <property type="entry name" value="ALDH_KGSADH"/>
    <property type="match status" value="1"/>
</dbReference>
<keyword evidence="1" id="KW-0560">Oxidoreductase</keyword>
<dbReference type="SUPFAM" id="SSF53720">
    <property type="entry name" value="ALDH-like"/>
    <property type="match status" value="1"/>
</dbReference>
<organism evidence="3 4">
    <name type="scientific">Luethyella okanaganae</name>
    <dbReference type="NCBI Taxonomy" id="69372"/>
    <lineage>
        <taxon>Bacteria</taxon>
        <taxon>Bacillati</taxon>
        <taxon>Actinomycetota</taxon>
        <taxon>Actinomycetes</taxon>
        <taxon>Micrococcales</taxon>
        <taxon>Microbacteriaceae</taxon>
        <taxon>Luethyella</taxon>
    </lineage>
</organism>
<sequence>MTTTPQDLEAVAARAAAAAEPCAATTPVARARALVAVADAIADSSDELVEIAAAETGLTEVRLRGERARTTVQLRLFADVVLDGGYLDARIDVADDDFVLGRRPDVRRYLAPVGPVVNFAASNFPFAFSVAGGDTASALAAGCPVIVKGHSGHPLLSRRTAEIVAEALAGAGMPDGMFQLVTGQQEGIAILKDPRVMAGSFTGSIAAGRLLADVAAARPEPIPFFGELGSVNPVFVTQGALDERADEIAAGFVASVSGSAGQLCTKPGFVFVPSGHGLEPAIAAAAASVASHRLLNPRIAAAYSARRSEIVHAPGVRVVAEGIVRIDDDGQGWVTPTIVVVGAETLVAERDRLLDECFGPLSILVEYAAGTDLAGLVPMLFQGNLTATVHRGAAEEPAVLRDLVRVLAEHAGRVLFDGWPTGVAVTPAMQHGGPWPATTNDSSTSVGTAAIARFLRPVAYQGAPQALLPEPLRDANPWGVPQSIAGAGESIRWGASVS</sequence>
<dbReference type="PANTHER" id="PTHR43353:SF3">
    <property type="entry name" value="ALDEHYDE DEHYDROGENASE-RELATED"/>
    <property type="match status" value="1"/>
</dbReference>
<evidence type="ECO:0000259" key="2">
    <source>
        <dbReference type="Pfam" id="PF00171"/>
    </source>
</evidence>
<dbReference type="InterPro" id="IPR016162">
    <property type="entry name" value="Ald_DH_N"/>
</dbReference>